<accession>A0A4Q0QWX7</accession>
<protein>
    <submittedName>
        <fullName evidence="2">Uncharacterized protein</fullName>
    </submittedName>
</protein>
<comment type="caution">
    <text evidence="2">The sequence shown here is derived from an EMBL/GenBank/DDBJ whole genome shotgun (WGS) entry which is preliminary data.</text>
</comment>
<organism evidence="2 3">
    <name type="scientific">Bradyrhizobium zhanjiangense</name>
    <dbReference type="NCBI Taxonomy" id="1325107"/>
    <lineage>
        <taxon>Bacteria</taxon>
        <taxon>Pseudomonadati</taxon>
        <taxon>Pseudomonadota</taxon>
        <taxon>Alphaproteobacteria</taxon>
        <taxon>Hyphomicrobiales</taxon>
        <taxon>Nitrobacteraceae</taxon>
        <taxon>Bradyrhizobium</taxon>
    </lineage>
</organism>
<dbReference type="Proteomes" id="UP000290174">
    <property type="component" value="Unassembled WGS sequence"/>
</dbReference>
<evidence type="ECO:0000256" key="1">
    <source>
        <dbReference type="SAM" id="MobiDB-lite"/>
    </source>
</evidence>
<evidence type="ECO:0000313" key="2">
    <source>
        <dbReference type="EMBL" id="RXH01587.1"/>
    </source>
</evidence>
<feature type="region of interest" description="Disordered" evidence="1">
    <location>
        <begin position="40"/>
        <end position="59"/>
    </location>
</feature>
<evidence type="ECO:0000313" key="3">
    <source>
        <dbReference type="Proteomes" id="UP000290174"/>
    </source>
</evidence>
<reference evidence="2 3" key="1">
    <citation type="submission" date="2018-11" db="EMBL/GenBank/DDBJ databases">
        <title>Bradyrhizobium sp. nov., isolated from effective nodules of peanut in China.</title>
        <authorList>
            <person name="Li Y."/>
        </authorList>
    </citation>
    <scope>NUCLEOTIDE SEQUENCE [LARGE SCALE GENOMIC DNA]</scope>
    <source>
        <strain evidence="2 3">CCBAU 51770</strain>
    </source>
</reference>
<name>A0A4Q0QWX7_9BRAD</name>
<dbReference type="AlphaFoldDB" id="A0A4Q0QWX7"/>
<sequence>MRDGAAEVRACGDRGRLSRNGFADLVVEFVLQRCQHRQRLGRQRDRLAPARQRRRGFRGALARQRVERRTDAAAVVDQVALAAAGGDRDRQRMQMAAAIAEQRQPGARVRGNTLNQPRQATRAGAIHLAKELVANRTEIAFKGIAA</sequence>
<dbReference type="EMBL" id="RKMK01000004">
    <property type="protein sequence ID" value="RXH01587.1"/>
    <property type="molecule type" value="Genomic_DNA"/>
</dbReference>
<proteinExistence type="predicted"/>
<gene>
    <name evidence="2" type="ORF">EAS61_07425</name>
</gene>